<evidence type="ECO:0000313" key="2">
    <source>
        <dbReference type="Proteomes" id="UP000271974"/>
    </source>
</evidence>
<sequence>MACIGDSLREAGVPKTLLATKTKTRIGTWNMRTLYETIRTAQVCQDMNRFNSKGRRVTIIQRYAPTNVAEIEENVSFYEHVQTVIDKSQREA</sequence>
<keyword evidence="2" id="KW-1185">Reference proteome</keyword>
<dbReference type="EMBL" id="RQTK01000590">
    <property type="protein sequence ID" value="RUS77319.1"/>
    <property type="molecule type" value="Genomic_DNA"/>
</dbReference>
<organism evidence="1 2">
    <name type="scientific">Elysia chlorotica</name>
    <name type="common">Eastern emerald elysia</name>
    <name type="synonym">Sea slug</name>
    <dbReference type="NCBI Taxonomy" id="188477"/>
    <lineage>
        <taxon>Eukaryota</taxon>
        <taxon>Metazoa</taxon>
        <taxon>Spiralia</taxon>
        <taxon>Lophotrochozoa</taxon>
        <taxon>Mollusca</taxon>
        <taxon>Gastropoda</taxon>
        <taxon>Heterobranchia</taxon>
        <taxon>Euthyneura</taxon>
        <taxon>Panpulmonata</taxon>
        <taxon>Sacoglossa</taxon>
        <taxon>Placobranchoidea</taxon>
        <taxon>Plakobranchidae</taxon>
        <taxon>Elysia</taxon>
    </lineage>
</organism>
<evidence type="ECO:0000313" key="1">
    <source>
        <dbReference type="EMBL" id="RUS77319.1"/>
    </source>
</evidence>
<protein>
    <submittedName>
        <fullName evidence="1">Uncharacterized protein</fullName>
    </submittedName>
</protein>
<dbReference type="AlphaFoldDB" id="A0A433T6X6"/>
<dbReference type="Proteomes" id="UP000271974">
    <property type="component" value="Unassembled WGS sequence"/>
</dbReference>
<name>A0A433T6X6_ELYCH</name>
<proteinExistence type="predicted"/>
<accession>A0A433T6X6</accession>
<dbReference type="OrthoDB" id="6242194at2759"/>
<comment type="caution">
    <text evidence="1">The sequence shown here is derived from an EMBL/GenBank/DDBJ whole genome shotgun (WGS) entry which is preliminary data.</text>
</comment>
<gene>
    <name evidence="1" type="ORF">EGW08_014916</name>
</gene>
<reference evidence="1 2" key="1">
    <citation type="submission" date="2019-01" db="EMBL/GenBank/DDBJ databases">
        <title>A draft genome assembly of the solar-powered sea slug Elysia chlorotica.</title>
        <authorList>
            <person name="Cai H."/>
            <person name="Li Q."/>
            <person name="Fang X."/>
            <person name="Li J."/>
            <person name="Curtis N.E."/>
            <person name="Altenburger A."/>
            <person name="Shibata T."/>
            <person name="Feng M."/>
            <person name="Maeda T."/>
            <person name="Schwartz J.A."/>
            <person name="Shigenobu S."/>
            <person name="Lundholm N."/>
            <person name="Nishiyama T."/>
            <person name="Yang H."/>
            <person name="Hasebe M."/>
            <person name="Li S."/>
            <person name="Pierce S.K."/>
            <person name="Wang J."/>
        </authorList>
    </citation>
    <scope>NUCLEOTIDE SEQUENCE [LARGE SCALE GENOMIC DNA]</scope>
    <source>
        <strain evidence="1">EC2010</strain>
        <tissue evidence="1">Whole organism of an adult</tissue>
    </source>
</reference>